<protein>
    <submittedName>
        <fullName evidence="1">Uncharacterized protein</fullName>
    </submittedName>
</protein>
<gene>
    <name evidence="1" type="ORF">TKK_013523</name>
</gene>
<organism evidence="1 2">
    <name type="scientific">Trichogramma kaykai</name>
    <dbReference type="NCBI Taxonomy" id="54128"/>
    <lineage>
        <taxon>Eukaryota</taxon>
        <taxon>Metazoa</taxon>
        <taxon>Ecdysozoa</taxon>
        <taxon>Arthropoda</taxon>
        <taxon>Hexapoda</taxon>
        <taxon>Insecta</taxon>
        <taxon>Pterygota</taxon>
        <taxon>Neoptera</taxon>
        <taxon>Endopterygota</taxon>
        <taxon>Hymenoptera</taxon>
        <taxon>Apocrita</taxon>
        <taxon>Proctotrupomorpha</taxon>
        <taxon>Chalcidoidea</taxon>
        <taxon>Trichogrammatidae</taxon>
        <taxon>Trichogramma</taxon>
    </lineage>
</organism>
<accession>A0ABD2WG63</accession>
<dbReference type="AlphaFoldDB" id="A0ABD2WG63"/>
<dbReference type="EMBL" id="JBJJXI010000108">
    <property type="protein sequence ID" value="KAL3391586.1"/>
    <property type="molecule type" value="Genomic_DNA"/>
</dbReference>
<sequence length="322" mass="36458">MIQCLVRFVHPSEPSAFGIARSSNSSSWAACCSSRFANPAAVAHTEVVLSEATSKAIFSSEPSIHIENYHCPQNNSCEGSSKPKKRKTDEDRNENWAGENLNLDALLCKMIAHLRLQTTITGTDLGLIADNVVTLLVNVMENVREKIEKFCKTGQLVKSDEDLQLFLNLFSCDSKQFSYLKYMKNQISVLKKNFKYMDPIDIFLGNRTLNAIDKVSHFKSSNVPVLEDVLTRFEDGEIFKEHPFFQKYEDAIPIVLDYDDFLVNSALGSKRDQKLGGFYVSFLNLPEHLRDFIGNVHPLVIVKLKDIKTFGIDRCLQAFMLE</sequence>
<keyword evidence="2" id="KW-1185">Reference proteome</keyword>
<evidence type="ECO:0000313" key="1">
    <source>
        <dbReference type="EMBL" id="KAL3391586.1"/>
    </source>
</evidence>
<dbReference type="Proteomes" id="UP001627154">
    <property type="component" value="Unassembled WGS sequence"/>
</dbReference>
<reference evidence="1 2" key="1">
    <citation type="journal article" date="2024" name="bioRxiv">
        <title>A reference genome for Trichogramma kaykai: A tiny desert-dwelling parasitoid wasp with competing sex-ratio distorters.</title>
        <authorList>
            <person name="Culotta J."/>
            <person name="Lindsey A.R."/>
        </authorList>
    </citation>
    <scope>NUCLEOTIDE SEQUENCE [LARGE SCALE GENOMIC DNA]</scope>
    <source>
        <strain evidence="1 2">KSX58</strain>
    </source>
</reference>
<name>A0ABD2WG63_9HYME</name>
<evidence type="ECO:0000313" key="2">
    <source>
        <dbReference type="Proteomes" id="UP001627154"/>
    </source>
</evidence>
<proteinExistence type="predicted"/>
<comment type="caution">
    <text evidence="1">The sequence shown here is derived from an EMBL/GenBank/DDBJ whole genome shotgun (WGS) entry which is preliminary data.</text>
</comment>